<name>A0A084AHT1_STACB</name>
<accession>A0A084AHT1</accession>
<dbReference type="Proteomes" id="UP000028045">
    <property type="component" value="Unassembled WGS sequence"/>
</dbReference>
<evidence type="ECO:0000313" key="4">
    <source>
        <dbReference type="Proteomes" id="UP000028045"/>
    </source>
</evidence>
<dbReference type="Gene3D" id="3.40.50.300">
    <property type="entry name" value="P-loop containing nucleotide triphosphate hydrolases"/>
    <property type="match status" value="1"/>
</dbReference>
<dbReference type="Pfam" id="PF22942">
    <property type="entry name" value="DUF7025"/>
    <property type="match status" value="1"/>
</dbReference>
<dbReference type="AlphaFoldDB" id="A0A084AHT1"/>
<dbReference type="GO" id="GO:0005524">
    <property type="term" value="F:ATP binding"/>
    <property type="evidence" value="ECO:0007669"/>
    <property type="project" value="InterPro"/>
</dbReference>
<dbReference type="PANTHER" id="PTHR46411:SF1">
    <property type="entry name" value="FAMILY ATPASE, PUTATIVE (AFU_ORTHOLOGUE AFUA_7G05752)-RELATED"/>
    <property type="match status" value="1"/>
</dbReference>
<dbReference type="HOGENOM" id="CLU_004471_6_5_1"/>
<organism evidence="3 4">
    <name type="scientific">Stachybotrys chartarum (strain CBS 109288 / IBT 7711)</name>
    <name type="common">Toxic black mold</name>
    <name type="synonym">Stilbospora chartarum</name>
    <dbReference type="NCBI Taxonomy" id="1280523"/>
    <lineage>
        <taxon>Eukaryota</taxon>
        <taxon>Fungi</taxon>
        <taxon>Dikarya</taxon>
        <taxon>Ascomycota</taxon>
        <taxon>Pezizomycotina</taxon>
        <taxon>Sordariomycetes</taxon>
        <taxon>Hypocreomycetidae</taxon>
        <taxon>Hypocreales</taxon>
        <taxon>Stachybotryaceae</taxon>
        <taxon>Stachybotrys</taxon>
    </lineage>
</organism>
<dbReference type="SUPFAM" id="SSF52540">
    <property type="entry name" value="P-loop containing nucleoside triphosphate hydrolases"/>
    <property type="match status" value="1"/>
</dbReference>
<dbReference type="InterPro" id="IPR027417">
    <property type="entry name" value="P-loop_NTPase"/>
</dbReference>
<dbReference type="EMBL" id="KL648721">
    <property type="protein sequence ID" value="KEY64860.1"/>
    <property type="molecule type" value="Genomic_DNA"/>
</dbReference>
<dbReference type="GO" id="GO:0016887">
    <property type="term" value="F:ATP hydrolysis activity"/>
    <property type="evidence" value="ECO:0007669"/>
    <property type="project" value="InterPro"/>
</dbReference>
<dbReference type="Pfam" id="PF00004">
    <property type="entry name" value="AAA"/>
    <property type="match status" value="1"/>
</dbReference>
<dbReference type="PANTHER" id="PTHR46411">
    <property type="entry name" value="FAMILY ATPASE, PUTATIVE-RELATED"/>
    <property type="match status" value="1"/>
</dbReference>
<feature type="region of interest" description="Disordered" evidence="1">
    <location>
        <begin position="1"/>
        <end position="65"/>
    </location>
</feature>
<evidence type="ECO:0000313" key="3">
    <source>
        <dbReference type="EMBL" id="KEY64860.1"/>
    </source>
</evidence>
<sequence>MLPKETRAPGSCLSDRTDSQPEQDLPSSSSELTSSVTMHQRETPPSPHSEVATPHSSSKEEANAKDQVKALIQDAIHQITALLCSASVWDEVFGSTPLKPLIPTLEKAVTGLVLDSNKFDGGVIQAPEPTGVTLRGSFDASSALDDTRTSPPIAAAAQVNAIDPKGMPSQESVNRAINRHEESCGFQRLADILEKRFAASPTPSSSDTSECGDDGTNGKVEESIQKASKLEYKLVDEIWDEKAGQYKVVESIASKLDKLDELLFVVRERTDKYSLEKTAYVDIKSTWIRNALREICHNIRSVSLADHKPSIEMKTLFHVRAELRRHKGFLSHNHESEAAGKHLDIFLGYLDAAFRSTDDSLSILLAERKITYDLLWALFKPNVEVYTTCKGTQAPRCLLFTQMEERKDMNGSKFMHLQTRYLGSDGKALGEVTTSSSIPIFRGEKAIEILSVYPLQYHPEKDDIRRQLEECGRKYVSLLGVHHKKYTGRAFDYDEKGNIVALYVNGNIMVDFDCFQENMPNYPSARVQQVRPQWSALGRCDVLRPVHIDPTQLKPEEFLICSPTVLGFSLEKKRFPPVEFAVTHVSDVEWSKSSFDDVKIPSTQKKAIYALTETYFHRHHNVCFSDLVRGKGMGINFLLYGPPGVGKTLTAETLAETFKAPLYTVAAGQIGVDHVRVEKFLKSIFKIASRWRAILLLDEADVFLAERALDPHTNALVSVFLRELEHYEGILFLTTNRMQTFDPAILSRIHLPLRYNALNHKARQAVWRYFIEQAVTTVGPAEYTDKAVNQLAETKLNGREVREDKHLVTSRI</sequence>
<dbReference type="InterPro" id="IPR054289">
    <property type="entry name" value="DUF7025"/>
</dbReference>
<feature type="compositionally biased region" description="Low complexity" evidence="1">
    <location>
        <begin position="199"/>
        <end position="209"/>
    </location>
</feature>
<proteinExistence type="predicted"/>
<gene>
    <name evidence="3" type="ORF">S7711_03857</name>
</gene>
<dbReference type="SMART" id="SM00382">
    <property type="entry name" value="AAA"/>
    <property type="match status" value="1"/>
</dbReference>
<dbReference type="OrthoDB" id="10042665at2759"/>
<keyword evidence="4" id="KW-1185">Reference proteome</keyword>
<protein>
    <recommendedName>
        <fullName evidence="2">AAA+ ATPase domain-containing protein</fullName>
    </recommendedName>
</protein>
<dbReference type="CDD" id="cd19481">
    <property type="entry name" value="RecA-like_protease"/>
    <property type="match status" value="1"/>
</dbReference>
<evidence type="ECO:0000256" key="1">
    <source>
        <dbReference type="SAM" id="MobiDB-lite"/>
    </source>
</evidence>
<feature type="domain" description="AAA+ ATPase" evidence="2">
    <location>
        <begin position="633"/>
        <end position="758"/>
    </location>
</feature>
<feature type="region of interest" description="Disordered" evidence="1">
    <location>
        <begin position="199"/>
        <end position="219"/>
    </location>
</feature>
<evidence type="ECO:0000259" key="2">
    <source>
        <dbReference type="SMART" id="SM00382"/>
    </source>
</evidence>
<dbReference type="InterPro" id="IPR003593">
    <property type="entry name" value="AAA+_ATPase"/>
</dbReference>
<reference evidence="3 4" key="1">
    <citation type="journal article" date="2014" name="BMC Genomics">
        <title>Comparative genome sequencing reveals chemotype-specific gene clusters in the toxigenic black mold Stachybotrys.</title>
        <authorList>
            <person name="Semeiks J."/>
            <person name="Borek D."/>
            <person name="Otwinowski Z."/>
            <person name="Grishin N.V."/>
        </authorList>
    </citation>
    <scope>NUCLEOTIDE SEQUENCE [LARGE SCALE GENOMIC DNA]</scope>
    <source>
        <strain evidence="4">CBS 109288 / IBT 7711</strain>
    </source>
</reference>
<dbReference type="InterPro" id="IPR003959">
    <property type="entry name" value="ATPase_AAA_core"/>
</dbReference>